<sequence>MLLFLGNKKMSLPKISLAGAVVIVSSLLHTCCINGASVRQHKMRDDEPESRLKTPYFVPNSDMVKALEYIENLRQQTNDEEPIPDYDDMEKFRSLLRLAPVQNMAGPEQSAAPDVREAWQDDKSQWVKILLRALQRAEKESKPSLSDEIGDYGDNPLPERNKPLKKYQLLFEDEDSRENPYKRTNEIVEEQYTPQSLATLESVFEELGKLSAPSNQKRQSLDEDQRFYRDNDDDIYRVNNLAYEDVAGGEDWTPVEEKVETETEEVKDSREEFDRGSDEAGDSLKRSSQPKYAEKEDPDDFNKLVDRYLLKFLEKSERNEKRDNSERPQEEQNNEKRTVGPSGSLEVDPQAIYQLIEISRRLQIPPEDLIEMLKSGEVKKQDKILEAEVEPEVPEDLDRIEDKLSQISPYNKERVPAKKPFNRRLPEMLPNDIPDDLNTEDVLKILGLEAKGNPNPKYILKQIQSKHGHSRLSAPSARRGDYVLSEPSGLPGDYDKTKMDYDEATDDDELATYLAARLLSKYPKMLNKIDLKRTPQLSSKEDQVAYGTYEQAMKDYFDHISSDKTSPTKRLSEDGEQGNASKSQRLDEDMLLKMLGYLNQETRENEDRDIYGK</sequence>
<feature type="compositionally biased region" description="Basic and acidic residues" evidence="6">
    <location>
        <begin position="255"/>
        <end position="285"/>
    </location>
</feature>
<dbReference type="PANTHER" id="PTHR15119:SF0">
    <property type="entry name" value="SECRETOGRANIN-2"/>
    <property type="match status" value="1"/>
</dbReference>
<feature type="region of interest" description="Disordered" evidence="6">
    <location>
        <begin position="140"/>
        <end position="161"/>
    </location>
</feature>
<dbReference type="eggNOG" id="ENOG502QV5W">
    <property type="taxonomic scope" value="Eukaryota"/>
</dbReference>
<dbReference type="HOGENOM" id="CLU_031294_0_0_1"/>
<evidence type="ECO:0000256" key="5">
    <source>
        <dbReference type="ARBA" id="ARBA00022729"/>
    </source>
</evidence>
<keyword evidence="8" id="KW-1185">Reference proteome</keyword>
<dbReference type="GO" id="GO:0030141">
    <property type="term" value="C:secretory granule"/>
    <property type="evidence" value="ECO:0007669"/>
    <property type="project" value="InterPro"/>
</dbReference>
<dbReference type="Proteomes" id="UP000018468">
    <property type="component" value="Linkage group LG14"/>
</dbReference>
<keyword evidence="5" id="KW-0732">Signal</keyword>
<dbReference type="AlphaFoldDB" id="W5M912"/>
<dbReference type="Ensembl" id="ENSLOCT00000004879.1">
    <property type="protein sequence ID" value="ENSLOCP00000004871.1"/>
    <property type="gene ID" value="ENSLOCG00000004078.1"/>
</dbReference>
<accession>W5M912</accession>
<dbReference type="InterPro" id="IPR038858">
    <property type="entry name" value="ScgII"/>
</dbReference>
<evidence type="ECO:0000256" key="1">
    <source>
        <dbReference type="ARBA" id="ARBA00004613"/>
    </source>
</evidence>
<feature type="region of interest" description="Disordered" evidence="6">
    <location>
        <begin position="316"/>
        <end position="345"/>
    </location>
</feature>
<feature type="region of interest" description="Disordered" evidence="6">
    <location>
        <begin position="560"/>
        <end position="587"/>
    </location>
</feature>
<comment type="similarity">
    <text evidence="2">Belongs to the chromogranin/secretogranin protein family.</text>
</comment>
<dbReference type="PANTHER" id="PTHR15119">
    <property type="entry name" value="SECRETOGRANIN II"/>
    <property type="match status" value="1"/>
</dbReference>
<evidence type="ECO:0000256" key="6">
    <source>
        <dbReference type="SAM" id="MobiDB-lite"/>
    </source>
</evidence>
<proteinExistence type="inferred from homology"/>
<dbReference type="STRING" id="7918.ENSLOCP00000004871"/>
<keyword evidence="4" id="KW-0165">Cleavage on pair of basic residues</keyword>
<protein>
    <submittedName>
        <fullName evidence="7">Secretogranin II b</fullName>
    </submittedName>
</protein>
<dbReference type="GeneTree" id="ENSGT00390000010895"/>
<dbReference type="FunCoup" id="W5M912">
    <property type="interactions" value="826"/>
</dbReference>
<dbReference type="Bgee" id="ENSLOCG00000004078">
    <property type="expression patterns" value="Expressed in brain and 9 other cell types or tissues"/>
</dbReference>
<reference evidence="7" key="3">
    <citation type="submission" date="2025-09" db="UniProtKB">
        <authorList>
            <consortium name="Ensembl"/>
        </authorList>
    </citation>
    <scope>IDENTIFICATION</scope>
</reference>
<dbReference type="InParanoid" id="W5M912"/>
<dbReference type="GO" id="GO:0005576">
    <property type="term" value="C:extracellular region"/>
    <property type="evidence" value="ECO:0007669"/>
    <property type="project" value="UniProtKB-SubCell"/>
</dbReference>
<comment type="subcellular location">
    <subcellularLocation>
        <location evidence="1">Secreted</location>
    </subcellularLocation>
</comment>
<dbReference type="InterPro" id="IPR001990">
    <property type="entry name" value="Granin"/>
</dbReference>
<feature type="region of interest" description="Disordered" evidence="6">
    <location>
        <begin position="247"/>
        <end position="300"/>
    </location>
</feature>
<evidence type="ECO:0000256" key="2">
    <source>
        <dbReference type="ARBA" id="ARBA00005723"/>
    </source>
</evidence>
<feature type="compositionally biased region" description="Basic and acidic residues" evidence="6">
    <location>
        <begin position="316"/>
        <end position="338"/>
    </location>
</feature>
<reference evidence="7" key="2">
    <citation type="submission" date="2025-08" db="UniProtKB">
        <authorList>
            <consortium name="Ensembl"/>
        </authorList>
    </citation>
    <scope>IDENTIFICATION</scope>
</reference>
<evidence type="ECO:0000313" key="8">
    <source>
        <dbReference type="Proteomes" id="UP000018468"/>
    </source>
</evidence>
<keyword evidence="3" id="KW-0964">Secreted</keyword>
<dbReference type="OMA" id="RNAAYDD"/>
<reference evidence="8" key="1">
    <citation type="submission" date="2011-12" db="EMBL/GenBank/DDBJ databases">
        <title>The Draft Genome of Lepisosteus oculatus.</title>
        <authorList>
            <consortium name="The Broad Institute Genome Assembly &amp; Analysis Group"/>
            <consortium name="Computational R&amp;D Group"/>
            <consortium name="and Sequencing Platform"/>
            <person name="Di Palma F."/>
            <person name="Alfoldi J."/>
            <person name="Johnson J."/>
            <person name="Berlin A."/>
            <person name="Gnerre S."/>
            <person name="Jaffe D."/>
            <person name="MacCallum I."/>
            <person name="Young S."/>
            <person name="Walker B.J."/>
            <person name="Lander E.S."/>
            <person name="Lindblad-Toh K."/>
        </authorList>
    </citation>
    <scope>NUCLEOTIDE SEQUENCE [LARGE SCALE GENOMIC DNA]</scope>
</reference>
<evidence type="ECO:0000256" key="4">
    <source>
        <dbReference type="ARBA" id="ARBA00022685"/>
    </source>
</evidence>
<evidence type="ECO:0000313" key="7">
    <source>
        <dbReference type="Ensembl" id="ENSLOCP00000004871.1"/>
    </source>
</evidence>
<dbReference type="GO" id="GO:1903670">
    <property type="term" value="P:regulation of sprouting angiogenesis"/>
    <property type="evidence" value="ECO:0007669"/>
    <property type="project" value="Ensembl"/>
</dbReference>
<dbReference type="EMBL" id="AHAT01029696">
    <property type="status" value="NOT_ANNOTATED_CDS"/>
    <property type="molecule type" value="Genomic_DNA"/>
</dbReference>
<dbReference type="Pfam" id="PF01271">
    <property type="entry name" value="Granin"/>
    <property type="match status" value="1"/>
</dbReference>
<evidence type="ECO:0000256" key="3">
    <source>
        <dbReference type="ARBA" id="ARBA00022525"/>
    </source>
</evidence>
<feature type="region of interest" description="Disordered" evidence="6">
    <location>
        <begin position="469"/>
        <end position="496"/>
    </location>
</feature>
<name>W5M912_LEPOC</name>
<organism evidence="7 8">
    <name type="scientific">Lepisosteus oculatus</name>
    <name type="common">Spotted gar</name>
    <dbReference type="NCBI Taxonomy" id="7918"/>
    <lineage>
        <taxon>Eukaryota</taxon>
        <taxon>Metazoa</taxon>
        <taxon>Chordata</taxon>
        <taxon>Craniata</taxon>
        <taxon>Vertebrata</taxon>
        <taxon>Euteleostomi</taxon>
        <taxon>Actinopterygii</taxon>
        <taxon>Neopterygii</taxon>
        <taxon>Holostei</taxon>
        <taxon>Semionotiformes</taxon>
        <taxon>Lepisosteidae</taxon>
        <taxon>Lepisosteus</taxon>
    </lineage>
</organism>